<reference evidence="6 7" key="1">
    <citation type="journal article" date="2024" name="bioRxiv">
        <title>A reference genome for Trichogramma kaykai: A tiny desert-dwelling parasitoid wasp with competing sex-ratio distorters.</title>
        <authorList>
            <person name="Culotta J."/>
            <person name="Lindsey A.R."/>
        </authorList>
    </citation>
    <scope>NUCLEOTIDE SEQUENCE [LARGE SCALE GENOMIC DNA]</scope>
    <source>
        <strain evidence="6 7">KSX58</strain>
    </source>
</reference>
<evidence type="ECO:0000256" key="4">
    <source>
        <dbReference type="SAM" id="SignalP"/>
    </source>
</evidence>
<dbReference type="Pfam" id="PF00079">
    <property type="entry name" value="Serpin"/>
    <property type="match status" value="1"/>
</dbReference>
<accession>A0ABD2WCG2</accession>
<name>A0ABD2WCG2_9HYME</name>
<keyword evidence="2" id="KW-0722">Serine protease inhibitor</keyword>
<dbReference type="Proteomes" id="UP001627154">
    <property type="component" value="Unassembled WGS sequence"/>
</dbReference>
<dbReference type="InterPro" id="IPR042185">
    <property type="entry name" value="Serpin_sf_2"/>
</dbReference>
<dbReference type="AlphaFoldDB" id="A0ABD2WCG2"/>
<dbReference type="InterPro" id="IPR023796">
    <property type="entry name" value="Serpin_dom"/>
</dbReference>
<keyword evidence="4" id="KW-0732">Signal</keyword>
<dbReference type="SUPFAM" id="SSF56574">
    <property type="entry name" value="Serpins"/>
    <property type="match status" value="1"/>
</dbReference>
<sequence length="528" mass="60210">MKHIFALILFIAVCRAKSSIYFPDEWEKIKIDALRGVPMHVPPYKYATENFIKPQRSSLHEKLKLYSFFPPQWEEQTFGLISRAIANFSLNLDRAIEESNSSNDENIVFSPLALSATLSLVLLASNGETFNELAKILGFEIIHDVYHDSELVHKIVGLANQEMIEGLADDPDGPKARLSLGLFLKSGYLIRDEFQSISREFYRGDVVSLDFERHSQEAQQVINNWVYEKSEGKIESILDEVPSPLTKAIITSVLYFNGEWDQHFIDGITQKVEFKIDENRAVWVDMMYNDGRFPFYNDPKLKVKIIGFPYKNNQVSMYAILPDEPGAAALRNLKRRLNASDLEELIGKMQNRSCLVAFPRMNLSSDLNLERALKRMGLESLFDPSSADLGMLSQGNPLGDDVRASRYESPFEQDHCLARRLDPSFVAYLRSNLPDVRLDELRRAANLVNPGLFADSLLHRVRMRVNEEGTEAAAATAIEFIDKILPDERFKADRPFLLAIRHAPTKSLMFWATINKPTPFYTQPPPKL</sequence>
<dbReference type="InterPro" id="IPR023795">
    <property type="entry name" value="Serpin_CS"/>
</dbReference>
<dbReference type="PANTHER" id="PTHR11461:SF342">
    <property type="entry name" value="SERINE PROTEASE INHIBITOR 28DC"/>
    <property type="match status" value="1"/>
</dbReference>
<comment type="caution">
    <text evidence="6">The sequence shown here is derived from an EMBL/GenBank/DDBJ whole genome shotgun (WGS) entry which is preliminary data.</text>
</comment>
<evidence type="ECO:0000256" key="3">
    <source>
        <dbReference type="RuleBase" id="RU000411"/>
    </source>
</evidence>
<evidence type="ECO:0000259" key="5">
    <source>
        <dbReference type="SMART" id="SM00093"/>
    </source>
</evidence>
<keyword evidence="7" id="KW-1185">Reference proteome</keyword>
<dbReference type="Gene3D" id="3.30.497.10">
    <property type="entry name" value="Antithrombin, subunit I, domain 2"/>
    <property type="match status" value="1"/>
</dbReference>
<dbReference type="GO" id="GO:0004867">
    <property type="term" value="F:serine-type endopeptidase inhibitor activity"/>
    <property type="evidence" value="ECO:0007669"/>
    <property type="project" value="UniProtKB-KW"/>
</dbReference>
<gene>
    <name evidence="6" type="ORF">TKK_014716</name>
</gene>
<organism evidence="6 7">
    <name type="scientific">Trichogramma kaykai</name>
    <dbReference type="NCBI Taxonomy" id="54128"/>
    <lineage>
        <taxon>Eukaryota</taxon>
        <taxon>Metazoa</taxon>
        <taxon>Ecdysozoa</taxon>
        <taxon>Arthropoda</taxon>
        <taxon>Hexapoda</taxon>
        <taxon>Insecta</taxon>
        <taxon>Pterygota</taxon>
        <taxon>Neoptera</taxon>
        <taxon>Endopterygota</taxon>
        <taxon>Hymenoptera</taxon>
        <taxon>Apocrita</taxon>
        <taxon>Proctotrupomorpha</taxon>
        <taxon>Chalcidoidea</taxon>
        <taxon>Trichogrammatidae</taxon>
        <taxon>Trichogramma</taxon>
    </lineage>
</organism>
<dbReference type="InterPro" id="IPR036186">
    <property type="entry name" value="Serpin_sf"/>
</dbReference>
<evidence type="ECO:0000256" key="1">
    <source>
        <dbReference type="ARBA" id="ARBA00022690"/>
    </source>
</evidence>
<feature type="domain" description="Serpin" evidence="5">
    <location>
        <begin position="90"/>
        <end position="517"/>
    </location>
</feature>
<feature type="chain" id="PRO_5044869415" description="Serpin domain-containing protein" evidence="4">
    <location>
        <begin position="17"/>
        <end position="528"/>
    </location>
</feature>
<dbReference type="PROSITE" id="PS00284">
    <property type="entry name" value="SERPIN"/>
    <property type="match status" value="1"/>
</dbReference>
<evidence type="ECO:0000313" key="7">
    <source>
        <dbReference type="Proteomes" id="UP001627154"/>
    </source>
</evidence>
<feature type="signal peptide" evidence="4">
    <location>
        <begin position="1"/>
        <end position="16"/>
    </location>
</feature>
<protein>
    <recommendedName>
        <fullName evidence="5">Serpin domain-containing protein</fullName>
    </recommendedName>
</protein>
<dbReference type="InterPro" id="IPR042178">
    <property type="entry name" value="Serpin_sf_1"/>
</dbReference>
<dbReference type="PANTHER" id="PTHR11461">
    <property type="entry name" value="SERINE PROTEASE INHIBITOR, SERPIN"/>
    <property type="match status" value="1"/>
</dbReference>
<comment type="similarity">
    <text evidence="3">Belongs to the serpin family.</text>
</comment>
<keyword evidence="1" id="KW-0646">Protease inhibitor</keyword>
<evidence type="ECO:0000313" key="6">
    <source>
        <dbReference type="EMBL" id="KAL3390573.1"/>
    </source>
</evidence>
<dbReference type="SMART" id="SM00093">
    <property type="entry name" value="SERPIN"/>
    <property type="match status" value="1"/>
</dbReference>
<evidence type="ECO:0000256" key="2">
    <source>
        <dbReference type="ARBA" id="ARBA00022900"/>
    </source>
</evidence>
<proteinExistence type="inferred from homology"/>
<dbReference type="Gene3D" id="2.30.39.10">
    <property type="entry name" value="Alpha-1-antitrypsin, domain 1"/>
    <property type="match status" value="2"/>
</dbReference>
<dbReference type="EMBL" id="JBJJXI010000117">
    <property type="protein sequence ID" value="KAL3390573.1"/>
    <property type="molecule type" value="Genomic_DNA"/>
</dbReference>
<dbReference type="InterPro" id="IPR000215">
    <property type="entry name" value="Serpin_fam"/>
</dbReference>